<name>A0A8X7ZGR3_POPTO</name>
<dbReference type="OrthoDB" id="1470350at2759"/>
<keyword evidence="7" id="KW-0503">Monooxygenase</keyword>
<keyword evidence="9" id="KW-1133">Transmembrane helix</keyword>
<protein>
    <recommendedName>
        <fullName evidence="12">Cytochrome P450</fullName>
    </recommendedName>
</protein>
<proteinExistence type="inferred from homology"/>
<feature type="region of interest" description="Disordered" evidence="8">
    <location>
        <begin position="648"/>
        <end position="669"/>
    </location>
</feature>
<dbReference type="InterPro" id="IPR017972">
    <property type="entry name" value="Cyt_P450_CS"/>
</dbReference>
<dbReference type="CDD" id="cd11064">
    <property type="entry name" value="CYP86A"/>
    <property type="match status" value="1"/>
</dbReference>
<evidence type="ECO:0000256" key="1">
    <source>
        <dbReference type="ARBA" id="ARBA00001971"/>
    </source>
</evidence>
<feature type="transmembrane region" description="Helical" evidence="9">
    <location>
        <begin position="716"/>
        <end position="737"/>
    </location>
</feature>
<reference evidence="10" key="1">
    <citation type="journal article" date="2020" name="bioRxiv">
        <title>Hybrid origin of Populus tomentosa Carr. identified through genome sequencing and phylogenomic analysis.</title>
        <authorList>
            <person name="An X."/>
            <person name="Gao K."/>
            <person name="Chen Z."/>
            <person name="Li J."/>
            <person name="Yang X."/>
            <person name="Yang X."/>
            <person name="Zhou J."/>
            <person name="Guo T."/>
            <person name="Zhao T."/>
            <person name="Huang S."/>
            <person name="Miao D."/>
            <person name="Khan W.U."/>
            <person name="Rao P."/>
            <person name="Ye M."/>
            <person name="Lei B."/>
            <person name="Liao W."/>
            <person name="Wang J."/>
            <person name="Ji L."/>
            <person name="Li Y."/>
            <person name="Guo B."/>
            <person name="Mustafa N.S."/>
            <person name="Li S."/>
            <person name="Yun Q."/>
            <person name="Keller S.R."/>
            <person name="Mao J."/>
            <person name="Zhang R."/>
            <person name="Strauss S.H."/>
        </authorList>
    </citation>
    <scope>NUCLEOTIDE SEQUENCE</scope>
    <source>
        <strain evidence="10">GM15</strain>
        <tissue evidence="10">Leaf</tissue>
    </source>
</reference>
<evidence type="ECO:0000256" key="8">
    <source>
        <dbReference type="SAM" id="MobiDB-lite"/>
    </source>
</evidence>
<gene>
    <name evidence="10" type="ORF">POTOM_022489</name>
</gene>
<feature type="transmembrane region" description="Helical" evidence="9">
    <location>
        <begin position="6"/>
        <end position="24"/>
    </location>
</feature>
<sequence length="739" mass="84236">MEVFSVQLLIILFLLSLWIYLYVATSSQKKPTNKGFKVYPIVGVLPEFIKNRARVHDWFTENLSHCPGNTDVFRLPGIKPGIITANPLNVEYFLKTNFENYPKGERLITTLDDFLGRGIFNSNGKLWRVQRKTASYLFNTKSLRSFVMDNVVVEISTRLVPILAKASETRQVLDLQDMLERFAFDNICKVSFNVDPASLGGDRTDGSEFMQAFDDAAALSTERFLCSLPLLWKLFKFFNIGSERKLKKSIKIVHEFADKIIQSRMEQKTANKDEDLLSRFIGNDENSKEFLRDIVISFILAGRDTTSSALSWFFWLLSLNPDVESNILKELETIRSRNHKTIGDAYSFEELRDMHYLHAAISETLRLYPPVPVDILACRSDDVLPDGAFIGRKWFVVYCAYAMGRMESIWGKNCLEFLPERWLENGIYRQESPFKFPVFHAGPRMCLGKQMAYIQMKSIAASVIERFKIDVQNLEKCPEYVLSLTLRMKSGLQNTAATPFWVCKRQRLSFNLSGMSQATTIGEEWDDSLQSKEQIEANLLNKFEAAVRRERAQAYSFSHQEIRGAKKFRHVGIEPSLKNKFDRMYSNIVATGAFAWAPSSGVPAGSGVDPGTSNADIVDDGLEEGSGDSEEDVNPDFQTDMARMVGEINMSTSSNTKSSGKRKGRDHADGNGMTVFKRVVSICRSLFEALYYSTFDFKAYEHMRLRYCDLVRSEKATPFAVTVCVFFIVAVRMVYIYEM</sequence>
<dbReference type="EMBL" id="JAAWWB010000011">
    <property type="protein sequence ID" value="KAG6771143.1"/>
    <property type="molecule type" value="Genomic_DNA"/>
</dbReference>
<accession>A0A8X7ZGR3</accession>
<comment type="similarity">
    <text evidence="2">Belongs to the cytochrome P450 family.</text>
</comment>
<keyword evidence="9" id="KW-0472">Membrane</keyword>
<feature type="compositionally biased region" description="Polar residues" evidence="8">
    <location>
        <begin position="649"/>
        <end position="658"/>
    </location>
</feature>
<keyword evidence="11" id="KW-1185">Reference proteome</keyword>
<evidence type="ECO:0000256" key="5">
    <source>
        <dbReference type="ARBA" id="ARBA00023002"/>
    </source>
</evidence>
<dbReference type="GO" id="GO:0004497">
    <property type="term" value="F:monooxygenase activity"/>
    <property type="evidence" value="ECO:0007669"/>
    <property type="project" value="UniProtKB-KW"/>
</dbReference>
<dbReference type="GO" id="GO:0005506">
    <property type="term" value="F:iron ion binding"/>
    <property type="evidence" value="ECO:0007669"/>
    <property type="project" value="InterPro"/>
</dbReference>
<keyword evidence="4" id="KW-0479">Metal-binding</keyword>
<keyword evidence="6" id="KW-0408">Iron</keyword>
<evidence type="ECO:0000313" key="10">
    <source>
        <dbReference type="EMBL" id="KAG6771143.1"/>
    </source>
</evidence>
<comment type="cofactor">
    <cofactor evidence="1">
        <name>heme</name>
        <dbReference type="ChEBI" id="CHEBI:30413"/>
    </cofactor>
</comment>
<evidence type="ECO:0008006" key="12">
    <source>
        <dbReference type="Google" id="ProtNLM"/>
    </source>
</evidence>
<dbReference type="AlphaFoldDB" id="A0A8X7ZGR3"/>
<evidence type="ECO:0000256" key="6">
    <source>
        <dbReference type="ARBA" id="ARBA00023004"/>
    </source>
</evidence>
<evidence type="ECO:0000256" key="4">
    <source>
        <dbReference type="ARBA" id="ARBA00022723"/>
    </source>
</evidence>
<keyword evidence="5" id="KW-0560">Oxidoreductase</keyword>
<evidence type="ECO:0000256" key="9">
    <source>
        <dbReference type="SAM" id="Phobius"/>
    </source>
</evidence>
<dbReference type="PANTHER" id="PTHR24296">
    <property type="entry name" value="CYTOCHROME P450"/>
    <property type="match status" value="1"/>
</dbReference>
<evidence type="ECO:0000313" key="11">
    <source>
        <dbReference type="Proteomes" id="UP000886885"/>
    </source>
</evidence>
<keyword evidence="9" id="KW-0812">Transmembrane</keyword>
<dbReference type="GO" id="GO:0020037">
    <property type="term" value="F:heme binding"/>
    <property type="evidence" value="ECO:0007669"/>
    <property type="project" value="InterPro"/>
</dbReference>
<evidence type="ECO:0000256" key="3">
    <source>
        <dbReference type="ARBA" id="ARBA00022617"/>
    </source>
</evidence>
<dbReference type="InterPro" id="IPR001128">
    <property type="entry name" value="Cyt_P450"/>
</dbReference>
<feature type="compositionally biased region" description="Acidic residues" evidence="8">
    <location>
        <begin position="617"/>
        <end position="634"/>
    </location>
</feature>
<dbReference type="Proteomes" id="UP000886885">
    <property type="component" value="Chromosome 6A"/>
</dbReference>
<organism evidence="10 11">
    <name type="scientific">Populus tomentosa</name>
    <name type="common">Chinese white poplar</name>
    <dbReference type="NCBI Taxonomy" id="118781"/>
    <lineage>
        <taxon>Eukaryota</taxon>
        <taxon>Viridiplantae</taxon>
        <taxon>Streptophyta</taxon>
        <taxon>Embryophyta</taxon>
        <taxon>Tracheophyta</taxon>
        <taxon>Spermatophyta</taxon>
        <taxon>Magnoliopsida</taxon>
        <taxon>eudicotyledons</taxon>
        <taxon>Gunneridae</taxon>
        <taxon>Pentapetalae</taxon>
        <taxon>rosids</taxon>
        <taxon>fabids</taxon>
        <taxon>Malpighiales</taxon>
        <taxon>Salicaceae</taxon>
        <taxon>Saliceae</taxon>
        <taxon>Populus</taxon>
    </lineage>
</organism>
<dbReference type="PROSITE" id="PS00086">
    <property type="entry name" value="CYTOCHROME_P450"/>
    <property type="match status" value="1"/>
</dbReference>
<dbReference type="GO" id="GO:0016705">
    <property type="term" value="F:oxidoreductase activity, acting on paired donors, with incorporation or reduction of molecular oxygen"/>
    <property type="evidence" value="ECO:0007669"/>
    <property type="project" value="InterPro"/>
</dbReference>
<comment type="caution">
    <text evidence="10">The sequence shown here is derived from an EMBL/GenBank/DDBJ whole genome shotgun (WGS) entry which is preliminary data.</text>
</comment>
<feature type="region of interest" description="Disordered" evidence="8">
    <location>
        <begin position="602"/>
        <end position="635"/>
    </location>
</feature>
<dbReference type="Pfam" id="PF00067">
    <property type="entry name" value="p450"/>
    <property type="match status" value="1"/>
</dbReference>
<evidence type="ECO:0000256" key="2">
    <source>
        <dbReference type="ARBA" id="ARBA00010617"/>
    </source>
</evidence>
<keyword evidence="3" id="KW-0349">Heme</keyword>
<evidence type="ECO:0000256" key="7">
    <source>
        <dbReference type="ARBA" id="ARBA00023033"/>
    </source>
</evidence>